<gene>
    <name evidence="1" type="ORF">G7043_40075</name>
</gene>
<evidence type="ECO:0008006" key="3">
    <source>
        <dbReference type="Google" id="ProtNLM"/>
    </source>
</evidence>
<evidence type="ECO:0000313" key="2">
    <source>
        <dbReference type="Proteomes" id="UP000481360"/>
    </source>
</evidence>
<dbReference type="Proteomes" id="UP000481360">
    <property type="component" value="Unassembled WGS sequence"/>
</dbReference>
<dbReference type="AlphaFoldDB" id="A0A7C9RWK8"/>
<organism evidence="1 2">
    <name type="scientific">Lentzea alba</name>
    <dbReference type="NCBI Taxonomy" id="2714351"/>
    <lineage>
        <taxon>Bacteria</taxon>
        <taxon>Bacillati</taxon>
        <taxon>Actinomycetota</taxon>
        <taxon>Actinomycetes</taxon>
        <taxon>Pseudonocardiales</taxon>
        <taxon>Pseudonocardiaceae</taxon>
        <taxon>Lentzea</taxon>
    </lineage>
</organism>
<sequence length="124" mass="13434">MTESFSGVHNPPRGTYRLRLTPDEVRELGKYLSVIVAKVRAAMTDDPDEPDLHSIKKLTVDLAGAPTAPGAQLVLLVKLLRRTLGNGVLIELSGVRPTILASLVAFGIPRDVTVIDPRGRPWTS</sequence>
<reference evidence="1 2" key="1">
    <citation type="submission" date="2020-03" db="EMBL/GenBank/DDBJ databases">
        <title>Isolation and identification of active actinomycetes.</title>
        <authorList>
            <person name="Sun X."/>
        </authorList>
    </citation>
    <scope>NUCLEOTIDE SEQUENCE [LARGE SCALE GENOMIC DNA]</scope>
    <source>
        <strain evidence="1 2">NEAU-D13</strain>
    </source>
</reference>
<keyword evidence="2" id="KW-1185">Reference proteome</keyword>
<proteinExistence type="predicted"/>
<dbReference type="RefSeq" id="WP_166053954.1">
    <property type="nucleotide sequence ID" value="NZ_JAAMPJ010000015.1"/>
</dbReference>
<accession>A0A7C9RWK8</accession>
<protein>
    <recommendedName>
        <fullName evidence="3">STAS domain-containing protein</fullName>
    </recommendedName>
</protein>
<evidence type="ECO:0000313" key="1">
    <source>
        <dbReference type="EMBL" id="NGY65125.1"/>
    </source>
</evidence>
<name>A0A7C9RWK8_9PSEU</name>
<dbReference type="EMBL" id="JAAMPJ010000015">
    <property type="protein sequence ID" value="NGY65125.1"/>
    <property type="molecule type" value="Genomic_DNA"/>
</dbReference>
<comment type="caution">
    <text evidence="1">The sequence shown here is derived from an EMBL/GenBank/DDBJ whole genome shotgun (WGS) entry which is preliminary data.</text>
</comment>